<organism evidence="1 2">
    <name type="scientific">Mycena metata</name>
    <dbReference type="NCBI Taxonomy" id="1033252"/>
    <lineage>
        <taxon>Eukaryota</taxon>
        <taxon>Fungi</taxon>
        <taxon>Dikarya</taxon>
        <taxon>Basidiomycota</taxon>
        <taxon>Agaricomycotina</taxon>
        <taxon>Agaricomycetes</taxon>
        <taxon>Agaricomycetidae</taxon>
        <taxon>Agaricales</taxon>
        <taxon>Marasmiineae</taxon>
        <taxon>Mycenaceae</taxon>
        <taxon>Mycena</taxon>
    </lineage>
</organism>
<keyword evidence="2" id="KW-1185">Reference proteome</keyword>
<comment type="caution">
    <text evidence="1">The sequence shown here is derived from an EMBL/GenBank/DDBJ whole genome shotgun (WGS) entry which is preliminary data.</text>
</comment>
<evidence type="ECO:0000313" key="1">
    <source>
        <dbReference type="EMBL" id="KAJ7702106.1"/>
    </source>
</evidence>
<dbReference type="AlphaFoldDB" id="A0AAD7DYR4"/>
<dbReference type="EMBL" id="JARKIB010000519">
    <property type="protein sequence ID" value="KAJ7702106.1"/>
    <property type="molecule type" value="Genomic_DNA"/>
</dbReference>
<proteinExistence type="predicted"/>
<protein>
    <submittedName>
        <fullName evidence="1">Uncharacterized protein</fullName>
    </submittedName>
</protein>
<name>A0AAD7DYR4_9AGAR</name>
<evidence type="ECO:0000313" key="2">
    <source>
        <dbReference type="Proteomes" id="UP001215598"/>
    </source>
</evidence>
<gene>
    <name evidence="1" type="ORF">B0H16DRAFT_1640122</name>
</gene>
<dbReference type="Proteomes" id="UP001215598">
    <property type="component" value="Unassembled WGS sequence"/>
</dbReference>
<reference evidence="1" key="1">
    <citation type="submission" date="2023-03" db="EMBL/GenBank/DDBJ databases">
        <title>Massive genome expansion in bonnet fungi (Mycena s.s.) driven by repeated elements and novel gene families across ecological guilds.</title>
        <authorList>
            <consortium name="Lawrence Berkeley National Laboratory"/>
            <person name="Harder C.B."/>
            <person name="Miyauchi S."/>
            <person name="Viragh M."/>
            <person name="Kuo A."/>
            <person name="Thoen E."/>
            <person name="Andreopoulos B."/>
            <person name="Lu D."/>
            <person name="Skrede I."/>
            <person name="Drula E."/>
            <person name="Henrissat B."/>
            <person name="Morin E."/>
            <person name="Kohler A."/>
            <person name="Barry K."/>
            <person name="LaButti K."/>
            <person name="Morin E."/>
            <person name="Salamov A."/>
            <person name="Lipzen A."/>
            <person name="Mereny Z."/>
            <person name="Hegedus B."/>
            <person name="Baldrian P."/>
            <person name="Stursova M."/>
            <person name="Weitz H."/>
            <person name="Taylor A."/>
            <person name="Grigoriev I.V."/>
            <person name="Nagy L.G."/>
            <person name="Martin F."/>
            <person name="Kauserud H."/>
        </authorList>
    </citation>
    <scope>NUCLEOTIDE SEQUENCE</scope>
    <source>
        <strain evidence="1">CBHHK182m</strain>
    </source>
</reference>
<sequence length="133" mass="14778">MGRAVIIRLARGTILLHLTPSFISTLPSARATCHVRTPLRPPLSSHLPITSARMRLSAQPSEERAPAEATQSGCCARRCRRGATTRSAYFAQARLATVHARVFRVYGVLRDLPFINYFHFDSLLSPTPLYIFG</sequence>
<accession>A0AAD7DYR4</accession>